<dbReference type="InterPro" id="IPR050177">
    <property type="entry name" value="Lipid_A_modif_metabolic_enz"/>
</dbReference>
<sequence length="321" mass="34333">MSPTVQAGEGPRRVVVLGGTGWLGRHLHSLARRRGHDVLAVARTPVSHIRGGEFRRMDVAHASRGQVAALLEEFRADVVVNAVDSANATDGWERTEEEMAASNVHLVDTLLSAVAGLAHRPRLVHVSTVLEYGPQSPGTSLCAATPLTPRTVYDRTRLVGSLAVLRAARAGRVDATVVRLPNLCGPHPSPATFFGKLLAALRESARSGRTVRVAVAKAHRDFVDVRDAADGVLRAAVVPEAVGRAVNLGSGRAVEIRTLVRLFTRAAGLSEGAVRDTGQPVASLGGDWIRVDVEEAWDLLGWRARTPLEVSLREAWEQDAA</sequence>
<dbReference type="Proteomes" id="UP000832041">
    <property type="component" value="Chromosome"/>
</dbReference>
<gene>
    <name evidence="2" type="ORF">FOF52_07405</name>
</gene>
<dbReference type="Gene3D" id="3.40.50.720">
    <property type="entry name" value="NAD(P)-binding Rossmann-like Domain"/>
    <property type="match status" value="1"/>
</dbReference>
<evidence type="ECO:0000313" key="2">
    <source>
        <dbReference type="EMBL" id="UPT23392.1"/>
    </source>
</evidence>
<dbReference type="InterPro" id="IPR036291">
    <property type="entry name" value="NAD(P)-bd_dom_sf"/>
</dbReference>
<dbReference type="SUPFAM" id="SSF51735">
    <property type="entry name" value="NAD(P)-binding Rossmann-fold domains"/>
    <property type="match status" value="1"/>
</dbReference>
<organism evidence="2 3">
    <name type="scientific">Thermobifida alba</name>
    <name type="common">Thermomonospora alba</name>
    <dbReference type="NCBI Taxonomy" id="53522"/>
    <lineage>
        <taxon>Bacteria</taxon>
        <taxon>Bacillati</taxon>
        <taxon>Actinomycetota</taxon>
        <taxon>Actinomycetes</taxon>
        <taxon>Streptosporangiales</taxon>
        <taxon>Nocardiopsidaceae</taxon>
        <taxon>Thermobifida</taxon>
    </lineage>
</organism>
<keyword evidence="3" id="KW-1185">Reference proteome</keyword>
<protein>
    <submittedName>
        <fullName evidence="2">NAD-dependent epimerase/dehydratase</fullName>
    </submittedName>
</protein>
<accession>A0ABY4L6Z6</accession>
<feature type="domain" description="NAD-dependent epimerase/dehydratase" evidence="1">
    <location>
        <begin position="14"/>
        <end position="249"/>
    </location>
</feature>
<dbReference type="InterPro" id="IPR001509">
    <property type="entry name" value="Epimerase_deHydtase"/>
</dbReference>
<evidence type="ECO:0000313" key="3">
    <source>
        <dbReference type="Proteomes" id="UP000832041"/>
    </source>
</evidence>
<proteinExistence type="predicted"/>
<dbReference type="CDD" id="cd08946">
    <property type="entry name" value="SDR_e"/>
    <property type="match status" value="1"/>
</dbReference>
<evidence type="ECO:0000259" key="1">
    <source>
        <dbReference type="Pfam" id="PF01370"/>
    </source>
</evidence>
<dbReference type="PANTHER" id="PTHR43245">
    <property type="entry name" value="BIFUNCTIONAL POLYMYXIN RESISTANCE PROTEIN ARNA"/>
    <property type="match status" value="1"/>
</dbReference>
<dbReference type="Pfam" id="PF01370">
    <property type="entry name" value="Epimerase"/>
    <property type="match status" value="1"/>
</dbReference>
<reference evidence="2 3" key="1">
    <citation type="submission" date="2020-04" db="EMBL/GenBank/DDBJ databases">
        <title>Thermobifida alba genome sequencing and assembly.</title>
        <authorList>
            <person name="Luzics S."/>
            <person name="Horvath B."/>
            <person name="Nagy I."/>
            <person name="Toth A."/>
            <person name="Nagy I."/>
            <person name="Kukolya J."/>
        </authorList>
    </citation>
    <scope>NUCLEOTIDE SEQUENCE [LARGE SCALE GENOMIC DNA]</scope>
    <source>
        <strain evidence="2 3">DSM 43795</strain>
    </source>
</reference>
<dbReference type="EMBL" id="CP051627">
    <property type="protein sequence ID" value="UPT23392.1"/>
    <property type="molecule type" value="Genomic_DNA"/>
</dbReference>
<name>A0ABY4L6Z6_THEAE</name>